<protein>
    <submittedName>
        <fullName evidence="2">Uncharacterized protein</fullName>
    </submittedName>
</protein>
<sequence length="469" mass="50574">MKEDQMDVDFPYVSSSWLTAQDFEENEVPVQVDSVKWQGSQSLCEPLNLLLTEAYVQKASRAGFTSTSPTQDALTSSQTLVSSSTSHSRHPAHVRTRSRPARTRSLTSVANPLPGSSMSGLQPDTSQLLTLLKDVSQKVDENARNKKRYMERQKNTQICVPPKMAEARRASRTTLGDLRDGCFDKTNVMRGAGKGKGQNSSLQQTEDLNPDLSMADTNADDISYVPARLTATLTAGPSRRTMIDPHRDRIPVNSTSSMLPPATPQAAHPPTSTCPAPSPLVRSRPVVQPAPKLPITPPAELFRSTRSKTSAPSSAVPPSASSSTPHTTQYPPPLGMRRGRYSVPSSTSFLPSQSLPTKRKVFKSPLARPIPLKHPALPPAPAPVSARYAPPSTSRKDPSGSAPLTPDPSPPGAHGQSTRLSVTSAKAPPMDERSSSPLAQEADSSFGDLPFLLEPDDLHAFMRQYDHTG</sequence>
<organism evidence="2 3">
    <name type="scientific">Sparassis crispa</name>
    <dbReference type="NCBI Taxonomy" id="139825"/>
    <lineage>
        <taxon>Eukaryota</taxon>
        <taxon>Fungi</taxon>
        <taxon>Dikarya</taxon>
        <taxon>Basidiomycota</taxon>
        <taxon>Agaricomycotina</taxon>
        <taxon>Agaricomycetes</taxon>
        <taxon>Polyporales</taxon>
        <taxon>Sparassidaceae</taxon>
        <taxon>Sparassis</taxon>
    </lineage>
</organism>
<feature type="compositionally biased region" description="Low complexity" evidence="1">
    <location>
        <begin position="75"/>
        <end position="86"/>
    </location>
</feature>
<dbReference type="Proteomes" id="UP000287166">
    <property type="component" value="Unassembled WGS sequence"/>
</dbReference>
<feature type="compositionally biased region" description="Polar residues" evidence="1">
    <location>
        <begin position="65"/>
        <end position="74"/>
    </location>
</feature>
<feature type="region of interest" description="Disordered" evidence="1">
    <location>
        <begin position="369"/>
        <end position="451"/>
    </location>
</feature>
<feature type="compositionally biased region" description="Basic residues" evidence="1">
    <location>
        <begin position="87"/>
        <end position="102"/>
    </location>
</feature>
<gene>
    <name evidence="2" type="ORF">SCP_0604730</name>
</gene>
<accession>A0A401GRY7</accession>
<feature type="compositionally biased region" description="Polar residues" evidence="1">
    <location>
        <begin position="415"/>
        <end position="424"/>
    </location>
</feature>
<feature type="region of interest" description="Disordered" evidence="1">
    <location>
        <begin position="235"/>
        <end position="357"/>
    </location>
</feature>
<feature type="compositionally biased region" description="Basic and acidic residues" evidence="1">
    <location>
        <begin position="241"/>
        <end position="250"/>
    </location>
</feature>
<feature type="compositionally biased region" description="Polar residues" evidence="1">
    <location>
        <begin position="343"/>
        <end position="356"/>
    </location>
</feature>
<reference evidence="2 3" key="1">
    <citation type="journal article" date="2018" name="Sci. Rep.">
        <title>Genome sequence of the cauliflower mushroom Sparassis crispa (Hanabiratake) and its association with beneficial usage.</title>
        <authorList>
            <person name="Kiyama R."/>
            <person name="Furutani Y."/>
            <person name="Kawaguchi K."/>
            <person name="Nakanishi T."/>
        </authorList>
    </citation>
    <scope>NUCLEOTIDE SEQUENCE [LARGE SCALE GENOMIC DNA]</scope>
</reference>
<dbReference type="STRING" id="139825.A0A401GRY7"/>
<dbReference type="OrthoDB" id="2755264at2759"/>
<comment type="caution">
    <text evidence="2">The sequence shown here is derived from an EMBL/GenBank/DDBJ whole genome shotgun (WGS) entry which is preliminary data.</text>
</comment>
<name>A0A401GRY7_9APHY</name>
<evidence type="ECO:0000313" key="3">
    <source>
        <dbReference type="Proteomes" id="UP000287166"/>
    </source>
</evidence>
<dbReference type="InParanoid" id="A0A401GRY7"/>
<dbReference type="AlphaFoldDB" id="A0A401GRY7"/>
<proteinExistence type="predicted"/>
<keyword evidence="3" id="KW-1185">Reference proteome</keyword>
<dbReference type="RefSeq" id="XP_027615407.1">
    <property type="nucleotide sequence ID" value="XM_027759606.1"/>
</dbReference>
<evidence type="ECO:0000256" key="1">
    <source>
        <dbReference type="SAM" id="MobiDB-lite"/>
    </source>
</evidence>
<feature type="compositionally biased region" description="Polar residues" evidence="1">
    <location>
        <begin position="104"/>
        <end position="123"/>
    </location>
</feature>
<evidence type="ECO:0000313" key="2">
    <source>
        <dbReference type="EMBL" id="GBE84494.1"/>
    </source>
</evidence>
<dbReference type="GeneID" id="38781411"/>
<feature type="compositionally biased region" description="Low complexity" evidence="1">
    <location>
        <begin position="307"/>
        <end position="328"/>
    </location>
</feature>
<feature type="region of interest" description="Disordered" evidence="1">
    <location>
        <begin position="65"/>
        <end position="123"/>
    </location>
</feature>
<feature type="compositionally biased region" description="Low complexity" evidence="1">
    <location>
        <begin position="264"/>
        <end position="273"/>
    </location>
</feature>
<dbReference type="EMBL" id="BFAD01000006">
    <property type="protein sequence ID" value="GBE84494.1"/>
    <property type="molecule type" value="Genomic_DNA"/>
</dbReference>